<evidence type="ECO:0000256" key="1">
    <source>
        <dbReference type="ARBA" id="ARBA00017693"/>
    </source>
</evidence>
<dbReference type="PANTHER" id="PTHR14289:SF16">
    <property type="entry name" value="POLYMERASE DELTA-INTERACTING PROTEIN 2"/>
    <property type="match status" value="1"/>
</dbReference>
<dbReference type="Pfam" id="PF04379">
    <property type="entry name" value="DUF525"/>
    <property type="match status" value="1"/>
</dbReference>
<dbReference type="NCBIfam" id="NF003967">
    <property type="entry name" value="PRK05461.1"/>
    <property type="match status" value="1"/>
</dbReference>
<proteinExistence type="inferred from homology"/>
<name>A0ABQ5YK86_9NEIS</name>
<dbReference type="PANTHER" id="PTHR14289">
    <property type="entry name" value="F-BOX ONLY PROTEIN 3"/>
    <property type="match status" value="1"/>
</dbReference>
<comment type="caution">
    <text evidence="4">The sequence shown here is derived from an EMBL/GenBank/DDBJ whole genome shotgun (WGS) entry which is preliminary data.</text>
</comment>
<evidence type="ECO:0000256" key="2">
    <source>
        <dbReference type="HAMAP-Rule" id="MF_00791"/>
    </source>
</evidence>
<organism evidence="4 5">
    <name type="scientific">Chitinimonas prasina</name>
    <dbReference type="NCBI Taxonomy" id="1434937"/>
    <lineage>
        <taxon>Bacteria</taxon>
        <taxon>Pseudomonadati</taxon>
        <taxon>Pseudomonadota</taxon>
        <taxon>Betaproteobacteria</taxon>
        <taxon>Neisseriales</taxon>
        <taxon>Chitinibacteraceae</taxon>
        <taxon>Chitinimonas</taxon>
    </lineage>
</organism>
<evidence type="ECO:0000313" key="4">
    <source>
        <dbReference type="EMBL" id="GLR14374.1"/>
    </source>
</evidence>
<dbReference type="HAMAP" id="MF_00791">
    <property type="entry name" value="ApaG"/>
    <property type="match status" value="1"/>
</dbReference>
<dbReference type="InterPro" id="IPR023065">
    <property type="entry name" value="Uncharacterised_ApaG"/>
</dbReference>
<dbReference type="SUPFAM" id="SSF110069">
    <property type="entry name" value="ApaG-like"/>
    <property type="match status" value="1"/>
</dbReference>
<dbReference type="InterPro" id="IPR007474">
    <property type="entry name" value="ApaG_domain"/>
</dbReference>
<dbReference type="Proteomes" id="UP001156706">
    <property type="component" value="Unassembled WGS sequence"/>
</dbReference>
<keyword evidence="5" id="KW-1185">Reference proteome</keyword>
<dbReference type="PROSITE" id="PS51087">
    <property type="entry name" value="APAG"/>
    <property type="match status" value="1"/>
</dbReference>
<dbReference type="RefSeq" id="WP_284197447.1">
    <property type="nucleotide sequence ID" value="NZ_BSOG01000004.1"/>
</dbReference>
<dbReference type="InterPro" id="IPR036767">
    <property type="entry name" value="ApaG_sf"/>
</dbReference>
<protein>
    <recommendedName>
        <fullName evidence="1 2">Protein ApaG</fullName>
    </recommendedName>
</protein>
<dbReference type="EMBL" id="BSOG01000004">
    <property type="protein sequence ID" value="GLR14374.1"/>
    <property type="molecule type" value="Genomic_DNA"/>
</dbReference>
<dbReference type="Gene3D" id="2.60.40.1470">
    <property type="entry name" value="ApaG domain"/>
    <property type="match status" value="1"/>
</dbReference>
<evidence type="ECO:0000313" key="5">
    <source>
        <dbReference type="Proteomes" id="UP001156706"/>
    </source>
</evidence>
<reference evidence="5" key="1">
    <citation type="journal article" date="2019" name="Int. J. Syst. Evol. Microbiol.">
        <title>The Global Catalogue of Microorganisms (GCM) 10K type strain sequencing project: providing services to taxonomists for standard genome sequencing and annotation.</title>
        <authorList>
            <consortium name="The Broad Institute Genomics Platform"/>
            <consortium name="The Broad Institute Genome Sequencing Center for Infectious Disease"/>
            <person name="Wu L."/>
            <person name="Ma J."/>
        </authorList>
    </citation>
    <scope>NUCLEOTIDE SEQUENCE [LARGE SCALE GENOMIC DNA]</scope>
    <source>
        <strain evidence="5">NBRC 110044</strain>
    </source>
</reference>
<gene>
    <name evidence="2 4" type="primary">apaG</name>
    <name evidence="4" type="ORF">GCM10007907_31640</name>
</gene>
<sequence>MGESRKYDITVTVQTQFLADQSDEEANRHVFAYHISIVNTGTVAAQLLTRHWVITEADGKVQEVRGQGVVGEQPSLQPGQAYGYTSGVALSSPVGTMHGSYQFRAEDGECFDAVVDQFVLSVPRVLH</sequence>
<accession>A0ABQ5YK86</accession>
<feature type="domain" description="ApaG" evidence="3">
    <location>
        <begin position="3"/>
        <end position="127"/>
    </location>
</feature>
<evidence type="ECO:0000259" key="3">
    <source>
        <dbReference type="PROSITE" id="PS51087"/>
    </source>
</evidence>